<dbReference type="Proteomes" id="UP000267164">
    <property type="component" value="Chromosome"/>
</dbReference>
<accession>A0A386ZMN7</accession>
<dbReference type="AlphaFoldDB" id="A0A386ZMN7"/>
<protein>
    <submittedName>
        <fullName evidence="1">Uncharacterized protein</fullName>
    </submittedName>
</protein>
<dbReference type="EMBL" id="CP032568">
    <property type="protein sequence ID" value="AYF78470.1"/>
    <property type="molecule type" value="Genomic_DNA"/>
</dbReference>
<keyword evidence="2" id="KW-1185">Reference proteome</keyword>
<gene>
    <name evidence="1" type="ORF">D7D52_36800</name>
</gene>
<dbReference type="KEGG" id="nyu:D7D52_36800"/>
<reference evidence="1 2" key="1">
    <citation type="submission" date="2018-09" db="EMBL/GenBank/DDBJ databases">
        <title>Nocardia yunnanensis sp. nov., an actinomycete isolated from a soil sample.</title>
        <authorList>
            <person name="Zhang J."/>
        </authorList>
    </citation>
    <scope>NUCLEOTIDE SEQUENCE [LARGE SCALE GENOMIC DNA]</scope>
    <source>
        <strain evidence="1 2">CFHS0054</strain>
    </source>
</reference>
<name>A0A386ZMN7_9NOCA</name>
<sequence length="64" mass="6711">MPPARETTLRHEHSEFSAARAAEKAACAEQNKLAAHTVAAHALDAADCASLLEMLGLNAGEPED</sequence>
<organism evidence="1 2">
    <name type="scientific">Nocardia yunnanensis</name>
    <dbReference type="NCBI Taxonomy" id="2382165"/>
    <lineage>
        <taxon>Bacteria</taxon>
        <taxon>Bacillati</taxon>
        <taxon>Actinomycetota</taxon>
        <taxon>Actinomycetes</taxon>
        <taxon>Mycobacteriales</taxon>
        <taxon>Nocardiaceae</taxon>
        <taxon>Nocardia</taxon>
    </lineage>
</organism>
<evidence type="ECO:0000313" key="1">
    <source>
        <dbReference type="EMBL" id="AYF78470.1"/>
    </source>
</evidence>
<proteinExistence type="predicted"/>
<dbReference type="RefSeq" id="WP_120743553.1">
    <property type="nucleotide sequence ID" value="NZ_CP032568.1"/>
</dbReference>
<evidence type="ECO:0000313" key="2">
    <source>
        <dbReference type="Proteomes" id="UP000267164"/>
    </source>
</evidence>